<keyword evidence="1" id="KW-0472">Membrane</keyword>
<comment type="caution">
    <text evidence="1">Lacks conserved residue(s) required for the propagation of feature annotation.</text>
</comment>
<dbReference type="InterPro" id="IPR004345">
    <property type="entry name" value="TB2_DP1_HVA22"/>
</dbReference>
<feature type="compositionally biased region" description="Basic and acidic residues" evidence="2">
    <location>
        <begin position="277"/>
        <end position="295"/>
    </location>
</feature>
<dbReference type="EMBL" id="ML991791">
    <property type="protein sequence ID" value="KAF2235401.1"/>
    <property type="molecule type" value="Genomic_DNA"/>
</dbReference>
<dbReference type="PANTHER" id="PTHR12300">
    <property type="entry name" value="HVA22-LIKE PROTEINS"/>
    <property type="match status" value="1"/>
</dbReference>
<keyword evidence="1" id="KW-0812">Transmembrane</keyword>
<evidence type="ECO:0000256" key="1">
    <source>
        <dbReference type="RuleBase" id="RU362006"/>
    </source>
</evidence>
<feature type="transmembrane region" description="Helical" evidence="1">
    <location>
        <begin position="31"/>
        <end position="50"/>
    </location>
</feature>
<feature type="region of interest" description="Disordered" evidence="2">
    <location>
        <begin position="205"/>
        <end position="234"/>
    </location>
</feature>
<evidence type="ECO:0000256" key="2">
    <source>
        <dbReference type="SAM" id="MobiDB-lite"/>
    </source>
</evidence>
<organism evidence="3 4">
    <name type="scientific">Viridothelium virens</name>
    <name type="common">Speckled blister lichen</name>
    <name type="synonym">Trypethelium virens</name>
    <dbReference type="NCBI Taxonomy" id="1048519"/>
    <lineage>
        <taxon>Eukaryota</taxon>
        <taxon>Fungi</taxon>
        <taxon>Dikarya</taxon>
        <taxon>Ascomycota</taxon>
        <taxon>Pezizomycotina</taxon>
        <taxon>Dothideomycetes</taxon>
        <taxon>Dothideomycetes incertae sedis</taxon>
        <taxon>Trypetheliales</taxon>
        <taxon>Trypetheliaceae</taxon>
        <taxon>Viridothelium</taxon>
    </lineage>
</organism>
<keyword evidence="4" id="KW-1185">Reference proteome</keyword>
<comment type="similarity">
    <text evidence="1">Belongs to the DP1 family.</text>
</comment>
<comment type="subcellular location">
    <subcellularLocation>
        <location evidence="1">Membrane</location>
        <topology evidence="1">Multi-pass membrane protein</topology>
    </subcellularLocation>
</comment>
<accession>A0A6A6HC27</accession>
<gene>
    <name evidence="3" type="ORF">EV356DRAFT_531845</name>
</gene>
<evidence type="ECO:0000313" key="3">
    <source>
        <dbReference type="EMBL" id="KAF2235401.1"/>
    </source>
</evidence>
<dbReference type="Proteomes" id="UP000800092">
    <property type="component" value="Unassembled WGS sequence"/>
</dbReference>
<evidence type="ECO:0000313" key="4">
    <source>
        <dbReference type="Proteomes" id="UP000800092"/>
    </source>
</evidence>
<name>A0A6A6HC27_VIRVR</name>
<keyword evidence="1" id="KW-1133">Transmembrane helix</keyword>
<proteinExistence type="inferred from homology"/>
<dbReference type="GO" id="GO:0016020">
    <property type="term" value="C:membrane"/>
    <property type="evidence" value="ECO:0007669"/>
    <property type="project" value="UniProtKB-SubCell"/>
</dbReference>
<protein>
    <recommendedName>
        <fullName evidence="1">Protein YOP1</fullName>
    </recommendedName>
</protein>
<feature type="region of interest" description="Disordered" evidence="2">
    <location>
        <begin position="277"/>
        <end position="333"/>
    </location>
</feature>
<reference evidence="3" key="1">
    <citation type="journal article" date="2020" name="Stud. Mycol.">
        <title>101 Dothideomycetes genomes: a test case for predicting lifestyles and emergence of pathogens.</title>
        <authorList>
            <person name="Haridas S."/>
            <person name="Albert R."/>
            <person name="Binder M."/>
            <person name="Bloem J."/>
            <person name="Labutti K."/>
            <person name="Salamov A."/>
            <person name="Andreopoulos B."/>
            <person name="Baker S."/>
            <person name="Barry K."/>
            <person name="Bills G."/>
            <person name="Bluhm B."/>
            <person name="Cannon C."/>
            <person name="Castanera R."/>
            <person name="Culley D."/>
            <person name="Daum C."/>
            <person name="Ezra D."/>
            <person name="Gonzalez J."/>
            <person name="Henrissat B."/>
            <person name="Kuo A."/>
            <person name="Liang C."/>
            <person name="Lipzen A."/>
            <person name="Lutzoni F."/>
            <person name="Magnuson J."/>
            <person name="Mondo S."/>
            <person name="Nolan M."/>
            <person name="Ohm R."/>
            <person name="Pangilinan J."/>
            <person name="Park H.-J."/>
            <person name="Ramirez L."/>
            <person name="Alfaro M."/>
            <person name="Sun H."/>
            <person name="Tritt A."/>
            <person name="Yoshinaga Y."/>
            <person name="Zwiers L.-H."/>
            <person name="Turgeon B."/>
            <person name="Goodwin S."/>
            <person name="Spatafora J."/>
            <person name="Crous P."/>
            <person name="Grigoriev I."/>
        </authorList>
    </citation>
    <scope>NUCLEOTIDE SEQUENCE</scope>
    <source>
        <strain evidence="3">Tuck. ex Michener</strain>
    </source>
</reference>
<dbReference type="Pfam" id="PF03134">
    <property type="entry name" value="TB2_DP1_HVA22"/>
    <property type="match status" value="1"/>
</dbReference>
<dbReference type="PANTHER" id="PTHR12300:SF177">
    <property type="entry name" value="PROTEIN YOP1"/>
    <property type="match status" value="1"/>
</dbReference>
<dbReference type="AlphaFoldDB" id="A0A6A6HC27"/>
<sequence length="333" mass="36157">MFDFIPNLITALTSTLFPIFATYKALRTSDPALLIPWLHFFTLTALLFLTESLLSPLLALVPFYPWLRCLLSLYLVAPGGATHLYTTYVDPFLREHERTIETAIEEGHERARRAGLEGAKRVWEWVRVQVLGQAPSRRPTTPPGQQRSQASYAQQLLARFSLPSAGAGSPAAGTGPGASGSSGGGGDFYSMLAGALQQAVSMGGSSAAGSAKDRSGDLADSANLVPPDMTSPEDRMGYITAQRERLRVLLQAFDKEAYNMSSEEVQKGKVHRLANERGEGMRSRGSEADFEKVSWEEGPEDVPLPMSPGEKASGGWMGWLWSSSGEKEKGKTE</sequence>
<dbReference type="OrthoDB" id="434647at2759"/>